<dbReference type="InterPro" id="IPR006119">
    <property type="entry name" value="Resolv_N"/>
</dbReference>
<dbReference type="InterPro" id="IPR025827">
    <property type="entry name" value="Zn_ribbon_recom_dom"/>
</dbReference>
<dbReference type="Pfam" id="PF07508">
    <property type="entry name" value="Recombinase"/>
    <property type="match status" value="1"/>
</dbReference>
<dbReference type="Gene3D" id="3.90.1750.20">
    <property type="entry name" value="Putative Large Serine Recombinase, Chain B, Domain 2"/>
    <property type="match status" value="1"/>
</dbReference>
<evidence type="ECO:0000259" key="4">
    <source>
        <dbReference type="PROSITE" id="PS51736"/>
    </source>
</evidence>
<feature type="region of interest" description="Disordered" evidence="3">
    <location>
        <begin position="568"/>
        <end position="616"/>
    </location>
</feature>
<proteinExistence type="predicted"/>
<dbReference type="InterPro" id="IPR050639">
    <property type="entry name" value="SSR_resolvase"/>
</dbReference>
<evidence type="ECO:0000256" key="1">
    <source>
        <dbReference type="ARBA" id="ARBA00023125"/>
    </source>
</evidence>
<dbReference type="Gene3D" id="3.40.50.1390">
    <property type="entry name" value="Resolvase, N-terminal catalytic domain"/>
    <property type="match status" value="1"/>
</dbReference>
<dbReference type="InterPro" id="IPR038109">
    <property type="entry name" value="DNA_bind_recomb_sf"/>
</dbReference>
<organism evidence="6 7">
    <name type="scientific">Streptomyces spirodelae</name>
    <dbReference type="NCBI Taxonomy" id="2812904"/>
    <lineage>
        <taxon>Bacteria</taxon>
        <taxon>Bacillati</taxon>
        <taxon>Actinomycetota</taxon>
        <taxon>Actinomycetes</taxon>
        <taxon>Kitasatosporales</taxon>
        <taxon>Streptomycetaceae</taxon>
        <taxon>Streptomyces</taxon>
    </lineage>
</organism>
<evidence type="ECO:0000313" key="7">
    <source>
        <dbReference type="Proteomes" id="UP001518976"/>
    </source>
</evidence>
<evidence type="ECO:0000259" key="5">
    <source>
        <dbReference type="PROSITE" id="PS51737"/>
    </source>
</evidence>
<dbReference type="PANTHER" id="PTHR30461">
    <property type="entry name" value="DNA-INVERTASE FROM LAMBDOID PROPHAGE"/>
    <property type="match status" value="1"/>
</dbReference>
<dbReference type="SMART" id="SM00857">
    <property type="entry name" value="Resolvase"/>
    <property type="match status" value="1"/>
</dbReference>
<dbReference type="InterPro" id="IPR011109">
    <property type="entry name" value="DNA_bind_recombinase_dom"/>
</dbReference>
<dbReference type="SUPFAM" id="SSF53041">
    <property type="entry name" value="Resolvase-like"/>
    <property type="match status" value="1"/>
</dbReference>
<keyword evidence="1" id="KW-0238">DNA-binding</keyword>
<dbReference type="EMBL" id="JAFFZN010000013">
    <property type="protein sequence ID" value="MBO8186969.1"/>
    <property type="molecule type" value="Genomic_DNA"/>
</dbReference>
<keyword evidence="7" id="KW-1185">Reference proteome</keyword>
<feature type="domain" description="Recombinase" evidence="5">
    <location>
        <begin position="160"/>
        <end position="299"/>
    </location>
</feature>
<evidence type="ECO:0000313" key="6">
    <source>
        <dbReference type="EMBL" id="MBO8186969.1"/>
    </source>
</evidence>
<reference evidence="6 7" key="1">
    <citation type="submission" date="2021-02" db="EMBL/GenBank/DDBJ databases">
        <title>Streptomyces spirodelae sp. nov., isolated from duckweed.</title>
        <authorList>
            <person name="Saimee Y."/>
            <person name="Duangmal K."/>
        </authorList>
    </citation>
    <scope>NUCLEOTIDE SEQUENCE [LARGE SCALE GENOMIC DNA]</scope>
    <source>
        <strain evidence="6 7">DW4-2</strain>
    </source>
</reference>
<comment type="caution">
    <text evidence="6">The sequence shown here is derived from an EMBL/GenBank/DDBJ whole genome shotgun (WGS) entry which is preliminary data.</text>
</comment>
<dbReference type="PROSITE" id="PS51737">
    <property type="entry name" value="RECOMBINASE_DNA_BIND"/>
    <property type="match status" value="1"/>
</dbReference>
<name>A0ABS3WV94_9ACTN</name>
<dbReference type="RefSeq" id="WP_209265760.1">
    <property type="nucleotide sequence ID" value="NZ_JAFFZN010000013.1"/>
</dbReference>
<feature type="compositionally biased region" description="Basic and acidic residues" evidence="3">
    <location>
        <begin position="573"/>
        <end position="593"/>
    </location>
</feature>
<feature type="domain" description="Resolvase/invertase-type recombinase catalytic" evidence="4">
    <location>
        <begin position="6"/>
        <end position="152"/>
    </location>
</feature>
<dbReference type="CDD" id="cd00338">
    <property type="entry name" value="Ser_Recombinase"/>
    <property type="match status" value="1"/>
</dbReference>
<keyword evidence="2" id="KW-0233">DNA recombination</keyword>
<accession>A0ABS3WV94</accession>
<dbReference type="Proteomes" id="UP001518976">
    <property type="component" value="Unassembled WGS sequence"/>
</dbReference>
<gene>
    <name evidence="6" type="ORF">JW592_16075</name>
</gene>
<sequence length="641" mass="71291">MNDKPRALGVVRLSVGNENQTGEETQRTRISKRADAEEMELVDFAVDIDVSASISPWVRPSLGDWLNNKMDQFDHIIILKIDRIARSVRHLSDIIEWCEANGKGLISCEEGFDLSKPWGKTIAKILAVVAEAELDAIKARSKASREAMRKTGRWPGGLVPFGRRAVKGDAGFTLELDPEYGPTLIEMIRRFIETPSFSAVAAWLNEHGVPTAQDIARTRAAAGESTTRLADPKPRGASWTPTTVQAVLASRSLLGEYVRANGAAVRNDDGTPVMRSDPVLNEEEWAKLSDAVASVKYKKQKGSTSPTVGVTFCMLCGSSLYFVKGDPAKGKRERYRCHGNKSKGIPACPKQRFWAEDLYPWMESALLGEIGHLERMESKTTIDDSRAAKLAVIDGKMNQLLKELQQDEISAVAYASQVASLAQDREKVTNQDGPKPVTVWTGTGESYAEWWERSSVDERREFLKKNQVRVHFRPDVLAIDPGDLIENIRQQGVSWWETPSKASQVLAPTTPVSLSGKRYEKPVTLTGAEWEIVSRWEDYEAERAASRVPAPPARGEIVMSRNFYRCFGSPRRRQPDDHSPLSRPSTDRRRPTVHDPVSPSRLVGSSSQGSRRRPLQRGLEVFIPERVLTVLGGERAHSVEG</sequence>
<dbReference type="Pfam" id="PF13408">
    <property type="entry name" value="Zn_ribbon_recom"/>
    <property type="match status" value="1"/>
</dbReference>
<dbReference type="InterPro" id="IPR036162">
    <property type="entry name" value="Resolvase-like_N_sf"/>
</dbReference>
<protein>
    <submittedName>
        <fullName evidence="6">Recombinase family protein</fullName>
    </submittedName>
</protein>
<evidence type="ECO:0000256" key="2">
    <source>
        <dbReference type="ARBA" id="ARBA00023172"/>
    </source>
</evidence>
<evidence type="ECO:0000256" key="3">
    <source>
        <dbReference type="SAM" id="MobiDB-lite"/>
    </source>
</evidence>
<dbReference type="Pfam" id="PF00239">
    <property type="entry name" value="Resolvase"/>
    <property type="match status" value="1"/>
</dbReference>
<dbReference type="PANTHER" id="PTHR30461:SF2">
    <property type="entry name" value="SERINE RECOMBINASE PINE-RELATED"/>
    <property type="match status" value="1"/>
</dbReference>
<dbReference type="PROSITE" id="PS51736">
    <property type="entry name" value="RECOMBINASES_3"/>
    <property type="match status" value="1"/>
</dbReference>